<evidence type="ECO:0000313" key="2">
    <source>
        <dbReference type="EMBL" id="GBD54635.1"/>
    </source>
</evidence>
<proteinExistence type="predicted"/>
<dbReference type="Pfam" id="PF06634">
    <property type="entry name" value="DUF1156"/>
    <property type="match status" value="1"/>
</dbReference>
<dbReference type="RefSeq" id="WP_103113090.1">
    <property type="nucleotide sequence ID" value="NZ_BEIU01000014.1"/>
</dbReference>
<name>A0A9P2YM66_MICAE</name>
<organism evidence="2 3">
    <name type="scientific">Microcystis aeruginosa NIES-298</name>
    <dbReference type="NCBI Taxonomy" id="449468"/>
    <lineage>
        <taxon>Bacteria</taxon>
        <taxon>Bacillati</taxon>
        <taxon>Cyanobacteriota</taxon>
        <taxon>Cyanophyceae</taxon>
        <taxon>Oscillatoriophycideae</taxon>
        <taxon>Chroococcales</taxon>
        <taxon>Microcystaceae</taxon>
        <taxon>Microcystis</taxon>
    </lineage>
</organism>
<dbReference type="InterPro" id="IPR009537">
    <property type="entry name" value="DUF1156"/>
</dbReference>
<accession>A0A9P2YM66</accession>
<feature type="domain" description="DUF1156" evidence="1">
    <location>
        <begin position="11"/>
        <end position="82"/>
    </location>
</feature>
<evidence type="ECO:0000259" key="1">
    <source>
        <dbReference type="Pfam" id="PF06634"/>
    </source>
</evidence>
<dbReference type="AlphaFoldDB" id="A0A9P2YM66"/>
<comment type="caution">
    <text evidence="2">The sequence shown here is derived from an EMBL/GenBank/DDBJ whole genome shotgun (WGS) entry which is preliminary data.</text>
</comment>
<sequence length="972" mass="107944">MTYRKKLIEVALPLEAINVESAREKSIRHGHPSTLHLWWSRKPLATTRAVLWASLVDDPSSWPEKFPTEEAQNRERQRLFDILGRIELEKDKKGNTKQVVRGLVSWDEINQPNSGVLLEAQREIARCLAWERGEEPPTKPDAIRDYIAKYAPPAYDPFCGGGSIPLEAQRLGLQAHGSDLNPVAVLITKALIEIPPKFKDKPPVNPDSRQKQKISSWEGAQGLAADVRYYGQWMRDEAFKRIGYLYPMVETNHKGTKDTKVIAWLWARTVKCPNPACGIHTPLLSSFVLSSKKGRETYIIPKINGQDISFEVSNNPSTRWGNPKKGFKRGMSGIFECLACGTVTTRNYVAEEGKSKRLGTIQTAVVAEGTSGRIYLPASASPCPQDIPVASTDGLMAEFSPNPRDVWCRNFGLNTPADLFTPRQLVALTTFSDLVSEAREKIKADAVAAGIPDDDLPLNDGGIGATAYADAVATYLAFGVDKMTDYHSTICSWHSGRDTIRNTFARQAIPMTWDFAEANPMSDSTGNFNGAIDWVVEVIKKSSCSGQGQVIQIDATAKSNDEIAPRIISTDPPYYDNIGYADLADFFYVWLRRSLNSVYSNIFSTLLVPKTPELVATPYRFGGDKKKAQSFFEEGLGKAFGRMNGMAHSDYPLTVYYAFKQAETEDSDDDKGNAVVSSTGWETMLEGLIKSDFSIGGTWPMRTELSNRSVGLGSNALASSIVLVCRPRPADAPKASRRQFLNELKRDLPQALKLLQQGNIAPVDLAQASIGPGMAIYSKYTAILESNGTSMGVRTALQLINQILDEFLTEQEGEFDSDTRWALTWFEQYQFNEALYGDAETLSKAKNTSIQGMVEAGILEAKAGKVRLLKREDLKTDWKPEKDERTPIWEITQHLIHTLDKNGETGAAELLAKLGNKADLAKELAYRLYSFCDRKGWTQEAIAYNSLVTSWPEITRLANEYKPSPEQLSFSL</sequence>
<protein>
    <recommendedName>
        <fullName evidence="1">DUF1156 domain-containing protein</fullName>
    </recommendedName>
</protein>
<evidence type="ECO:0000313" key="3">
    <source>
        <dbReference type="Proteomes" id="UP000236321"/>
    </source>
</evidence>
<gene>
    <name evidence="2" type="ORF">BGM30_37280</name>
</gene>
<dbReference type="EMBL" id="BEYQ01000013">
    <property type="protein sequence ID" value="GBD54635.1"/>
    <property type="molecule type" value="Genomic_DNA"/>
</dbReference>
<dbReference type="REBASE" id="259185">
    <property type="entry name" value="M.Mae298ORF37280P"/>
</dbReference>
<dbReference type="Gene3D" id="3.40.50.150">
    <property type="entry name" value="Vaccinia Virus protein VP39"/>
    <property type="match status" value="1"/>
</dbReference>
<reference evidence="3" key="1">
    <citation type="submission" date="2017-12" db="EMBL/GenBank/DDBJ databases">
        <title>Improved Draft Genome Sequence of Microcystis aeruginosa NIES-298, a Microcystin-Producing Cyanobacterium from Lake Kasumigaura, Japan.</title>
        <authorList>
            <person name="Yamaguchi H."/>
            <person name="Suzuki S."/>
            <person name="Kawachi M."/>
        </authorList>
    </citation>
    <scope>NUCLEOTIDE SEQUENCE [LARGE SCALE GENOMIC DNA]</scope>
    <source>
        <strain evidence="3">NIES-298</strain>
    </source>
</reference>
<dbReference type="InterPro" id="IPR029063">
    <property type="entry name" value="SAM-dependent_MTases_sf"/>
</dbReference>
<dbReference type="SUPFAM" id="SSF53335">
    <property type="entry name" value="S-adenosyl-L-methionine-dependent methyltransferases"/>
    <property type="match status" value="1"/>
</dbReference>
<dbReference type="Proteomes" id="UP000236321">
    <property type="component" value="Unassembled WGS sequence"/>
</dbReference>